<proteinExistence type="inferred from homology"/>
<dbReference type="InterPro" id="IPR006700">
    <property type="entry name" value="RsmE"/>
</dbReference>
<evidence type="ECO:0000256" key="3">
    <source>
        <dbReference type="ARBA" id="ARBA00012328"/>
    </source>
</evidence>
<evidence type="ECO:0000256" key="6">
    <source>
        <dbReference type="ARBA" id="ARBA00022603"/>
    </source>
</evidence>
<evidence type="ECO:0000256" key="2">
    <source>
        <dbReference type="ARBA" id="ARBA00005528"/>
    </source>
</evidence>
<evidence type="ECO:0000256" key="8">
    <source>
        <dbReference type="ARBA" id="ARBA00022691"/>
    </source>
</evidence>
<evidence type="ECO:0000256" key="4">
    <source>
        <dbReference type="ARBA" id="ARBA00022490"/>
    </source>
</evidence>
<keyword evidence="5" id="KW-0698">rRNA processing</keyword>
<dbReference type="AlphaFoldDB" id="A0A382N3Y2"/>
<comment type="similarity">
    <text evidence="2">Belongs to the RNA methyltransferase RsmE family.</text>
</comment>
<evidence type="ECO:0000256" key="7">
    <source>
        <dbReference type="ARBA" id="ARBA00022679"/>
    </source>
</evidence>
<evidence type="ECO:0000256" key="1">
    <source>
        <dbReference type="ARBA" id="ARBA00004496"/>
    </source>
</evidence>
<comment type="subcellular location">
    <subcellularLocation>
        <location evidence="1">Cytoplasm</location>
    </subcellularLocation>
</comment>
<dbReference type="PANTHER" id="PTHR30027">
    <property type="entry name" value="RIBOSOMAL RNA SMALL SUBUNIT METHYLTRANSFERASE E"/>
    <property type="match status" value="1"/>
</dbReference>
<dbReference type="Gene3D" id="3.40.1280.10">
    <property type="match status" value="1"/>
</dbReference>
<dbReference type="Pfam" id="PF04452">
    <property type="entry name" value="Methyltrans_RNA"/>
    <property type="match status" value="1"/>
</dbReference>
<feature type="domain" description="Ribosomal RNA small subunit methyltransferase E methyltransferase" evidence="11">
    <location>
        <begin position="74"/>
        <end position="222"/>
    </location>
</feature>
<comment type="catalytic activity">
    <reaction evidence="10">
        <text>uridine(1498) in 16S rRNA + S-adenosyl-L-methionine = N(3)-methyluridine(1498) in 16S rRNA + S-adenosyl-L-homocysteine + H(+)</text>
        <dbReference type="Rhea" id="RHEA:42920"/>
        <dbReference type="Rhea" id="RHEA-COMP:10283"/>
        <dbReference type="Rhea" id="RHEA-COMP:10284"/>
        <dbReference type="ChEBI" id="CHEBI:15378"/>
        <dbReference type="ChEBI" id="CHEBI:57856"/>
        <dbReference type="ChEBI" id="CHEBI:59789"/>
        <dbReference type="ChEBI" id="CHEBI:65315"/>
        <dbReference type="ChEBI" id="CHEBI:74502"/>
        <dbReference type="EC" id="2.1.1.193"/>
    </reaction>
</comment>
<keyword evidence="6" id="KW-0489">Methyltransferase</keyword>
<dbReference type="EMBL" id="UINC01097788">
    <property type="protein sequence ID" value="SVC55796.1"/>
    <property type="molecule type" value="Genomic_DNA"/>
</dbReference>
<dbReference type="GO" id="GO:0070475">
    <property type="term" value="P:rRNA base methylation"/>
    <property type="evidence" value="ECO:0007669"/>
    <property type="project" value="TreeGrafter"/>
</dbReference>
<feature type="non-terminal residue" evidence="12">
    <location>
        <position position="222"/>
    </location>
</feature>
<evidence type="ECO:0000256" key="5">
    <source>
        <dbReference type="ARBA" id="ARBA00022552"/>
    </source>
</evidence>
<keyword evidence="4" id="KW-0963">Cytoplasm</keyword>
<dbReference type="EC" id="2.1.1.193" evidence="3"/>
<dbReference type="GO" id="GO:0005737">
    <property type="term" value="C:cytoplasm"/>
    <property type="evidence" value="ECO:0007669"/>
    <property type="project" value="UniProtKB-SubCell"/>
</dbReference>
<evidence type="ECO:0000256" key="10">
    <source>
        <dbReference type="ARBA" id="ARBA00047944"/>
    </source>
</evidence>
<dbReference type="InterPro" id="IPR046886">
    <property type="entry name" value="RsmE_MTase_dom"/>
</dbReference>
<feature type="non-terminal residue" evidence="12">
    <location>
        <position position="1"/>
    </location>
</feature>
<protein>
    <recommendedName>
        <fullName evidence="3">16S rRNA (uracil(1498)-N(3))-methyltransferase</fullName>
        <ecNumber evidence="3">2.1.1.193</ecNumber>
    </recommendedName>
</protein>
<accession>A0A382N3Y2</accession>
<reference evidence="12" key="1">
    <citation type="submission" date="2018-05" db="EMBL/GenBank/DDBJ databases">
        <authorList>
            <person name="Lanie J.A."/>
            <person name="Ng W.-L."/>
            <person name="Kazmierczak K.M."/>
            <person name="Andrzejewski T.M."/>
            <person name="Davidsen T.M."/>
            <person name="Wayne K.J."/>
            <person name="Tettelin H."/>
            <person name="Glass J.I."/>
            <person name="Rusch D."/>
            <person name="Podicherti R."/>
            <person name="Tsui H.-C.T."/>
            <person name="Winkler M.E."/>
        </authorList>
    </citation>
    <scope>NUCLEOTIDE SEQUENCE</scope>
</reference>
<dbReference type="CDD" id="cd18084">
    <property type="entry name" value="RsmE-like"/>
    <property type="match status" value="1"/>
</dbReference>
<keyword evidence="8" id="KW-0949">S-adenosyl-L-methionine</keyword>
<dbReference type="GO" id="GO:0070042">
    <property type="term" value="F:rRNA (uridine-N3-)-methyltransferase activity"/>
    <property type="evidence" value="ECO:0007669"/>
    <property type="project" value="TreeGrafter"/>
</dbReference>
<dbReference type="PIRSF" id="PIRSF015601">
    <property type="entry name" value="MTase_slr0722"/>
    <property type="match status" value="1"/>
</dbReference>
<evidence type="ECO:0000256" key="9">
    <source>
        <dbReference type="ARBA" id="ARBA00025699"/>
    </source>
</evidence>
<gene>
    <name evidence="12" type="ORF">METZ01_LOCUS308650</name>
</gene>
<dbReference type="InterPro" id="IPR029028">
    <property type="entry name" value="Alpha/beta_knot_MTases"/>
</dbReference>
<dbReference type="InterPro" id="IPR029026">
    <property type="entry name" value="tRNA_m1G_MTases_N"/>
</dbReference>
<dbReference type="SUPFAM" id="SSF75217">
    <property type="entry name" value="alpha/beta knot"/>
    <property type="match status" value="1"/>
</dbReference>
<name>A0A382N3Y2_9ZZZZ</name>
<keyword evidence="7" id="KW-0808">Transferase</keyword>
<comment type="function">
    <text evidence="9">Specifically methylates the N3 position of the uracil ring of uridine 1498 (m3U1498) in 16S rRNA. Acts on the fully assembled 30S ribosomal subunit.</text>
</comment>
<dbReference type="PANTHER" id="PTHR30027:SF3">
    <property type="entry name" value="16S RRNA (URACIL(1498)-N(3))-METHYLTRANSFERASE"/>
    <property type="match status" value="1"/>
</dbReference>
<evidence type="ECO:0000313" key="12">
    <source>
        <dbReference type="EMBL" id="SVC55796.1"/>
    </source>
</evidence>
<sequence length="222" mass="24500">VNIVLFHTGETSQPLPREDPRARHILDVLRRAPGESFDVGLIDGPRGKAVVVEVTATELVLSFAWEAEMPALESITLIAGLCRPQTNRRVLREAAALGVARMLFTRTERGERTYADSSLWSTGEYERHVRSGVEQAFATRIPEVAFGMNLDEAIVEAGGEIRIALDNYEGIVPLHRVPLVRDVPLVLTVGSERGWTSAERDRLRAAGYQLAGMGSRVLRTET</sequence>
<evidence type="ECO:0000259" key="11">
    <source>
        <dbReference type="Pfam" id="PF04452"/>
    </source>
</evidence>
<organism evidence="12">
    <name type="scientific">marine metagenome</name>
    <dbReference type="NCBI Taxonomy" id="408172"/>
    <lineage>
        <taxon>unclassified sequences</taxon>
        <taxon>metagenomes</taxon>
        <taxon>ecological metagenomes</taxon>
    </lineage>
</organism>
<dbReference type="NCBIfam" id="TIGR00046">
    <property type="entry name" value="RsmE family RNA methyltransferase"/>
    <property type="match status" value="1"/>
</dbReference>